<dbReference type="Gene3D" id="2.30.110.10">
    <property type="entry name" value="Electron Transport, Fmn-binding Protein, Chain A"/>
    <property type="match status" value="1"/>
</dbReference>
<comment type="caution">
    <text evidence="1">The sequence shown here is derived from an EMBL/GenBank/DDBJ whole genome shotgun (WGS) entry which is preliminary data.</text>
</comment>
<dbReference type="SUPFAM" id="SSF50475">
    <property type="entry name" value="FMN-binding split barrel"/>
    <property type="match status" value="1"/>
</dbReference>
<accession>A0ABV9Z596</accession>
<name>A0ABV9Z596_9PSEU</name>
<dbReference type="InterPro" id="IPR012349">
    <property type="entry name" value="Split_barrel_FMN-bd"/>
</dbReference>
<gene>
    <name evidence="1" type="ORF">ACFPK1_00460</name>
</gene>
<protein>
    <submittedName>
        <fullName evidence="1">Pyridoxamine 5'-phosphate oxidase family protein</fullName>
    </submittedName>
</protein>
<proteinExistence type="predicted"/>
<sequence length="148" mass="16667">MADDTRTLTAPLFTDTDRALLDRPLHGLLTIPPGPKRLPAPRPVWFERTPEDDIALFSMADALKVRRLAAEPRASFVVVAPGGEPEGWVSIEADVTLPEGGASDLARRLAERYWDDLTTPEHRELLELYAVEENLRRIVLHPRRVTRV</sequence>
<keyword evidence="2" id="KW-1185">Reference proteome</keyword>
<organism evidence="1 2">
    <name type="scientific">Actinomycetospora rhizophila</name>
    <dbReference type="NCBI Taxonomy" id="1416876"/>
    <lineage>
        <taxon>Bacteria</taxon>
        <taxon>Bacillati</taxon>
        <taxon>Actinomycetota</taxon>
        <taxon>Actinomycetes</taxon>
        <taxon>Pseudonocardiales</taxon>
        <taxon>Pseudonocardiaceae</taxon>
        <taxon>Actinomycetospora</taxon>
    </lineage>
</organism>
<dbReference type="RefSeq" id="WP_378018933.1">
    <property type="nucleotide sequence ID" value="NZ_JBHSKG010000001.1"/>
</dbReference>
<reference evidence="2" key="1">
    <citation type="journal article" date="2019" name="Int. J. Syst. Evol. Microbiol.">
        <title>The Global Catalogue of Microorganisms (GCM) 10K type strain sequencing project: providing services to taxonomists for standard genome sequencing and annotation.</title>
        <authorList>
            <consortium name="The Broad Institute Genomics Platform"/>
            <consortium name="The Broad Institute Genome Sequencing Center for Infectious Disease"/>
            <person name="Wu L."/>
            <person name="Ma J."/>
        </authorList>
    </citation>
    <scope>NUCLEOTIDE SEQUENCE [LARGE SCALE GENOMIC DNA]</scope>
    <source>
        <strain evidence="2">XZYJ18</strain>
    </source>
</reference>
<dbReference type="EMBL" id="JBHSKG010000001">
    <property type="protein sequence ID" value="MFC5136691.1"/>
    <property type="molecule type" value="Genomic_DNA"/>
</dbReference>
<dbReference type="Proteomes" id="UP001596175">
    <property type="component" value="Unassembled WGS sequence"/>
</dbReference>
<evidence type="ECO:0000313" key="1">
    <source>
        <dbReference type="EMBL" id="MFC5136691.1"/>
    </source>
</evidence>
<evidence type="ECO:0000313" key="2">
    <source>
        <dbReference type="Proteomes" id="UP001596175"/>
    </source>
</evidence>